<proteinExistence type="predicted"/>
<dbReference type="AlphaFoldDB" id="A0A1H9M730"/>
<dbReference type="RefSeq" id="WP_091456409.1">
    <property type="nucleotide sequence ID" value="NZ_FOGD01000005.1"/>
</dbReference>
<organism evidence="1 2">
    <name type="scientific">Giesbergeria anulus</name>
    <dbReference type="NCBI Taxonomy" id="180197"/>
    <lineage>
        <taxon>Bacteria</taxon>
        <taxon>Pseudomonadati</taxon>
        <taxon>Pseudomonadota</taxon>
        <taxon>Betaproteobacteria</taxon>
        <taxon>Burkholderiales</taxon>
        <taxon>Comamonadaceae</taxon>
        <taxon>Giesbergeria</taxon>
    </lineage>
</organism>
<gene>
    <name evidence="1" type="ORF">SAMN02982919_01876</name>
</gene>
<evidence type="ECO:0000313" key="1">
    <source>
        <dbReference type="EMBL" id="SER18933.1"/>
    </source>
</evidence>
<protein>
    <submittedName>
        <fullName evidence="1">Uncharacterized protein</fullName>
    </submittedName>
</protein>
<name>A0A1H9M730_9BURK</name>
<evidence type="ECO:0000313" key="2">
    <source>
        <dbReference type="Proteomes" id="UP000199766"/>
    </source>
</evidence>
<keyword evidence="2" id="KW-1185">Reference proteome</keyword>
<accession>A0A1H9M730</accession>
<dbReference type="Proteomes" id="UP000199766">
    <property type="component" value="Unassembled WGS sequence"/>
</dbReference>
<sequence length="150" mass="17306">MPNPFVANFHLEVTFGKPIALTQFERLIDDLNFPGIYFLHDGQCSENDFDPLSIKVKYIGKAIGETIFSRCQKHLYTITDRKAANGNPKTNPGKRFKEYREKIKFDPEGIYVVPGFMNHAEPYLISCAEEYLQFLYRQRHGDIPAANTKQ</sequence>
<reference evidence="1 2" key="1">
    <citation type="submission" date="2016-10" db="EMBL/GenBank/DDBJ databases">
        <authorList>
            <person name="de Groot N.N."/>
        </authorList>
    </citation>
    <scope>NUCLEOTIDE SEQUENCE [LARGE SCALE GENOMIC DNA]</scope>
    <source>
        <strain evidence="1 2">ATCC 35958</strain>
    </source>
</reference>
<dbReference type="EMBL" id="FOGD01000005">
    <property type="protein sequence ID" value="SER18933.1"/>
    <property type="molecule type" value="Genomic_DNA"/>
</dbReference>